<evidence type="ECO:0000313" key="13">
    <source>
        <dbReference type="Proteomes" id="UP000285301"/>
    </source>
</evidence>
<keyword evidence="9" id="KW-0175">Coiled coil</keyword>
<dbReference type="InterPro" id="IPR006639">
    <property type="entry name" value="Preselin/SPP"/>
</dbReference>
<evidence type="ECO:0000313" key="11">
    <source>
        <dbReference type="EMBL" id="RWS05580.1"/>
    </source>
</evidence>
<feature type="transmembrane region" description="Helical" evidence="8">
    <location>
        <begin position="225"/>
        <end position="246"/>
    </location>
</feature>
<evidence type="ECO:0000256" key="6">
    <source>
        <dbReference type="ARBA" id="ARBA00023034"/>
    </source>
</evidence>
<evidence type="ECO:0000256" key="9">
    <source>
        <dbReference type="SAM" id="Coils"/>
    </source>
</evidence>
<dbReference type="GO" id="GO:0042500">
    <property type="term" value="F:aspartic endopeptidase activity, intramembrane cleaving"/>
    <property type="evidence" value="ECO:0007669"/>
    <property type="project" value="InterPro"/>
</dbReference>
<dbReference type="GO" id="GO:0034205">
    <property type="term" value="P:amyloid-beta formation"/>
    <property type="evidence" value="ECO:0007669"/>
    <property type="project" value="TreeGrafter"/>
</dbReference>
<dbReference type="AlphaFoldDB" id="A0A3S3Q9Q2"/>
<feature type="transmembrane region" description="Helical" evidence="8">
    <location>
        <begin position="141"/>
        <end position="161"/>
    </location>
</feature>
<comment type="caution">
    <text evidence="12">The sequence shown here is derived from an EMBL/GenBank/DDBJ whole genome shotgun (WGS) entry which is preliminary data.</text>
</comment>
<keyword evidence="7 8" id="KW-0472">Membrane</keyword>
<dbReference type="InterPro" id="IPR042524">
    <property type="entry name" value="Presenilin_C"/>
</dbReference>
<dbReference type="EC" id="3.4.23.-" evidence="8"/>
<dbReference type="EMBL" id="NCKU01004689">
    <property type="protein sequence ID" value="RWS05580.1"/>
    <property type="molecule type" value="Genomic_DNA"/>
</dbReference>
<comment type="similarity">
    <text evidence="1 8">Belongs to the peptidase A22A family.</text>
</comment>
<protein>
    <recommendedName>
        <fullName evidence="8">Presenilin</fullName>
        <ecNumber evidence="8">3.4.23.-</ecNumber>
    </recommendedName>
</protein>
<dbReference type="GO" id="GO:0016485">
    <property type="term" value="P:protein processing"/>
    <property type="evidence" value="ECO:0007669"/>
    <property type="project" value="InterPro"/>
</dbReference>
<feature type="coiled-coil region" evidence="9">
    <location>
        <begin position="277"/>
        <end position="320"/>
    </location>
</feature>
<reference evidence="12" key="2">
    <citation type="submission" date="2018-11" db="EMBL/GenBank/DDBJ databases">
        <title>Trombidioid mite genomics.</title>
        <authorList>
            <person name="Dong X."/>
        </authorList>
    </citation>
    <scope>NUCLEOTIDE SEQUENCE</scope>
    <source>
        <strain evidence="12">UoL-WK</strain>
    </source>
</reference>
<dbReference type="SMART" id="SM00730">
    <property type="entry name" value="PSN"/>
    <property type="match status" value="1"/>
</dbReference>
<reference evidence="12 13" key="1">
    <citation type="journal article" date="2018" name="Gigascience">
        <title>Genomes of trombidid mites reveal novel predicted allergens and laterally-transferred genes associated with secondary metabolism.</title>
        <authorList>
            <person name="Dong X."/>
            <person name="Chaisiri K."/>
            <person name="Xia D."/>
            <person name="Armstrong S.D."/>
            <person name="Fang Y."/>
            <person name="Donnelly M.J."/>
            <person name="Kadowaki T."/>
            <person name="McGarry J.W."/>
            <person name="Darby A.C."/>
            <person name="Makepeace B.L."/>
        </authorList>
    </citation>
    <scope>NUCLEOTIDE SEQUENCE [LARGE SCALE GENOMIC DNA]</scope>
    <source>
        <strain evidence="12">UoL-WK</strain>
    </source>
</reference>
<keyword evidence="4 8" id="KW-0914">Notch signaling pathway</keyword>
<dbReference type="Pfam" id="PF01080">
    <property type="entry name" value="Presenilin"/>
    <property type="match status" value="1"/>
</dbReference>
<dbReference type="EMBL" id="NCKU01004452">
    <property type="protein sequence ID" value="RWS05912.1"/>
    <property type="molecule type" value="Genomic_DNA"/>
</dbReference>
<keyword evidence="8" id="KW-0378">Hydrolase</keyword>
<evidence type="ECO:0000313" key="12">
    <source>
        <dbReference type="EMBL" id="RWS05912.1"/>
    </source>
</evidence>
<dbReference type="Gene3D" id="1.10.472.100">
    <property type="entry name" value="Presenilin"/>
    <property type="match status" value="1"/>
</dbReference>
<evidence type="ECO:0000313" key="10">
    <source>
        <dbReference type="EMBL" id="RWS04229.1"/>
    </source>
</evidence>
<keyword evidence="3 8" id="KW-0256">Endoplasmic reticulum</keyword>
<comment type="domain">
    <text evidence="8">The PAL motif is required for normal active site conformation.</text>
</comment>
<keyword evidence="8" id="KW-0645">Protease</keyword>
<keyword evidence="5 8" id="KW-1133">Transmembrane helix</keyword>
<comment type="subunit">
    <text evidence="8">Homodimer.</text>
</comment>
<keyword evidence="6 8" id="KW-0333">Golgi apparatus</keyword>
<evidence type="ECO:0000256" key="1">
    <source>
        <dbReference type="ARBA" id="ARBA00008604"/>
    </source>
</evidence>
<dbReference type="InterPro" id="IPR001108">
    <property type="entry name" value="Peptidase_A22A"/>
</dbReference>
<dbReference type="OrthoDB" id="6418340at2759"/>
<evidence type="ECO:0000256" key="5">
    <source>
        <dbReference type="ARBA" id="ARBA00022989"/>
    </source>
</evidence>
<feature type="transmembrane region" description="Helical" evidence="8">
    <location>
        <begin position="173"/>
        <end position="193"/>
    </location>
</feature>
<evidence type="ECO:0000256" key="2">
    <source>
        <dbReference type="ARBA" id="ARBA00022692"/>
    </source>
</evidence>
<gene>
    <name evidence="12" type="ORF">B4U79_11015</name>
    <name evidence="10" type="ORF">B4U79_12045</name>
    <name evidence="11" type="ORF">B4U79_13919</name>
</gene>
<evidence type="ECO:0000256" key="4">
    <source>
        <dbReference type="ARBA" id="ARBA00022976"/>
    </source>
</evidence>
<dbReference type="GO" id="GO:0006509">
    <property type="term" value="P:membrane protein ectodomain proteolysis"/>
    <property type="evidence" value="ECO:0007669"/>
    <property type="project" value="TreeGrafter"/>
</dbReference>
<dbReference type="GO" id="GO:0000139">
    <property type="term" value="C:Golgi membrane"/>
    <property type="evidence" value="ECO:0007669"/>
    <property type="project" value="UniProtKB-SubCell"/>
</dbReference>
<feature type="transmembrane region" description="Helical" evidence="8">
    <location>
        <begin position="202"/>
        <end position="219"/>
    </location>
</feature>
<dbReference type="GO" id="GO:0005789">
    <property type="term" value="C:endoplasmic reticulum membrane"/>
    <property type="evidence" value="ECO:0007669"/>
    <property type="project" value="UniProtKB-SubCell"/>
</dbReference>
<feature type="transmembrane region" description="Helical" evidence="8">
    <location>
        <begin position="62"/>
        <end position="85"/>
    </location>
</feature>
<comment type="function">
    <text evidence="8">Probable subunit of the gamma-secretase complex, an endoprotease complex that catalyzes the intramembrane cleavage of integral membrane proteins such as Notch receptors.</text>
</comment>
<evidence type="ECO:0000256" key="7">
    <source>
        <dbReference type="ARBA" id="ARBA00023136"/>
    </source>
</evidence>
<feature type="transmembrane region" description="Helical" evidence="8">
    <location>
        <begin position="416"/>
        <end position="435"/>
    </location>
</feature>
<feature type="transmembrane region" description="Helical" evidence="8">
    <location>
        <begin position="389"/>
        <end position="410"/>
    </location>
</feature>
<dbReference type="GO" id="GO:0007219">
    <property type="term" value="P:Notch signaling pathway"/>
    <property type="evidence" value="ECO:0007669"/>
    <property type="project" value="UniProtKB-KW"/>
</dbReference>
<comment type="subcellular location">
    <subcellularLocation>
        <location evidence="8">Endoplasmic reticulum membrane</location>
        <topology evidence="8">Multi-pass membrane protein</topology>
    </subcellularLocation>
    <subcellularLocation>
        <location evidence="8">Golgi apparatus membrane</location>
        <topology evidence="8">Multi-pass membrane protein</topology>
    </subcellularLocation>
</comment>
<dbReference type="STRING" id="1965070.A0A3S3Q9Q2"/>
<dbReference type="Proteomes" id="UP000285301">
    <property type="component" value="Unassembled WGS sequence"/>
</dbReference>
<accession>A0A3S3Q9Q2</accession>
<evidence type="ECO:0000256" key="3">
    <source>
        <dbReference type="ARBA" id="ARBA00022824"/>
    </source>
</evidence>
<dbReference type="GO" id="GO:0070765">
    <property type="term" value="C:gamma-secretase complex"/>
    <property type="evidence" value="ECO:0007669"/>
    <property type="project" value="TreeGrafter"/>
</dbReference>
<dbReference type="EMBL" id="NCKU01005720">
    <property type="protein sequence ID" value="RWS04229.1"/>
    <property type="molecule type" value="Genomic_DNA"/>
</dbReference>
<keyword evidence="13" id="KW-1185">Reference proteome</keyword>
<dbReference type="PANTHER" id="PTHR10202:SF13">
    <property type="entry name" value="PRESENILIN HOMOLOG"/>
    <property type="match status" value="1"/>
</dbReference>
<dbReference type="GO" id="GO:0055074">
    <property type="term" value="P:calcium ion homeostasis"/>
    <property type="evidence" value="ECO:0007669"/>
    <property type="project" value="TreeGrafter"/>
</dbReference>
<dbReference type="FunFam" id="1.10.472.100:FF:000001">
    <property type="entry name" value="Presenilin"/>
    <property type="match status" value="1"/>
</dbReference>
<feature type="transmembrane region" description="Helical" evidence="8">
    <location>
        <begin position="114"/>
        <end position="134"/>
    </location>
</feature>
<proteinExistence type="inferred from homology"/>
<dbReference type="PRINTS" id="PR01072">
    <property type="entry name" value="PRESENILIN"/>
</dbReference>
<name>A0A3S3Q9Q2_9ACAR</name>
<dbReference type="PANTHER" id="PTHR10202">
    <property type="entry name" value="PRESENILIN"/>
    <property type="match status" value="1"/>
</dbReference>
<sequence>MSKNTDSDNSKQVIVLAKSSETLPGDSRTSFFDNSLELRRKLAAKRSEELTLKYGALHVIQLFVPVSICLLVVVLSVTNIPFYFLESEVTLLYAPFSEDVDDHTTKLMRGTANAFIMLILVALTTSFVIFLYVYRFYSVIHGWLILSSSMIFFFFTVIYMQEVLRTMKIPLDYITVLLFVWNFGAVGMCAIYWKAPLKLQQAYLILVSAIMSLIFIKYLPAWTTWIFLAFLVFWDLIAVMCPRGPLRILVETAQKRSEPILPGMIYSSLAHFQIIQMLATSESIGETEDNIKKLEANSNEQNSEEKNSKLNVENKSLLNRMTKTAADEKISKTDKLDKLKATNSNLTSEIFISSRDESEVRGVKLGLGDFIFYSVLVGKTAKHGDWNTTLACFIAILVGLCLTLMLLAIYRKALPALPISLTFGLIFLSCTNIFVQPFEDKLSFEQIFI</sequence>
<keyword evidence="2 8" id="KW-0812">Transmembrane</keyword>
<organism evidence="12 13">
    <name type="scientific">Dinothrombium tinctorium</name>
    <dbReference type="NCBI Taxonomy" id="1965070"/>
    <lineage>
        <taxon>Eukaryota</taxon>
        <taxon>Metazoa</taxon>
        <taxon>Ecdysozoa</taxon>
        <taxon>Arthropoda</taxon>
        <taxon>Chelicerata</taxon>
        <taxon>Arachnida</taxon>
        <taxon>Acari</taxon>
        <taxon>Acariformes</taxon>
        <taxon>Trombidiformes</taxon>
        <taxon>Prostigmata</taxon>
        <taxon>Anystina</taxon>
        <taxon>Parasitengona</taxon>
        <taxon>Trombidioidea</taxon>
        <taxon>Trombidiidae</taxon>
        <taxon>Dinothrombium</taxon>
    </lineage>
</organism>
<evidence type="ECO:0000256" key="8">
    <source>
        <dbReference type="RuleBase" id="RU361148"/>
    </source>
</evidence>